<feature type="compositionally biased region" description="Pro residues" evidence="1">
    <location>
        <begin position="279"/>
        <end position="303"/>
    </location>
</feature>
<gene>
    <name evidence="3" type="ORF">U14_03766</name>
</gene>
<evidence type="ECO:0000256" key="1">
    <source>
        <dbReference type="SAM" id="MobiDB-lite"/>
    </source>
</evidence>
<reference evidence="3" key="1">
    <citation type="journal article" date="2015" name="PeerJ">
        <title>First genomic representation of candidate bacterial phylum KSB3 points to enhanced environmental sensing as a trigger of wastewater bulking.</title>
        <authorList>
            <person name="Sekiguchi Y."/>
            <person name="Ohashi A."/>
            <person name="Parks D.H."/>
            <person name="Yamauchi T."/>
            <person name="Tyson G.W."/>
            <person name="Hugenholtz P."/>
        </authorList>
    </citation>
    <scope>NUCLEOTIDE SEQUENCE [LARGE SCALE GENOMIC DNA]</scope>
</reference>
<dbReference type="SMART" id="SM00257">
    <property type="entry name" value="LysM"/>
    <property type="match status" value="1"/>
</dbReference>
<evidence type="ECO:0000313" key="4">
    <source>
        <dbReference type="Proteomes" id="UP000030700"/>
    </source>
</evidence>
<dbReference type="Gene3D" id="3.10.350.10">
    <property type="entry name" value="LysM domain"/>
    <property type="match status" value="1"/>
</dbReference>
<protein>
    <recommendedName>
        <fullName evidence="2">LysM domain-containing protein</fullName>
    </recommendedName>
</protein>
<proteinExistence type="predicted"/>
<evidence type="ECO:0000313" key="3">
    <source>
        <dbReference type="EMBL" id="GAK52515.1"/>
    </source>
</evidence>
<feature type="domain" description="LysM" evidence="2">
    <location>
        <begin position="2"/>
        <end position="49"/>
    </location>
</feature>
<dbReference type="CDD" id="cd00118">
    <property type="entry name" value="LysM"/>
    <property type="match status" value="1"/>
</dbReference>
<dbReference type="InterPro" id="IPR008258">
    <property type="entry name" value="Transglycosylase_SLT_dom_1"/>
</dbReference>
<feature type="region of interest" description="Disordered" evidence="1">
    <location>
        <begin position="270"/>
        <end position="304"/>
    </location>
</feature>
<dbReference type="SUPFAM" id="SSF54106">
    <property type="entry name" value="LysM domain"/>
    <property type="match status" value="1"/>
</dbReference>
<name>A0A081BQ49_9BACT</name>
<dbReference type="InterPro" id="IPR036779">
    <property type="entry name" value="LysM_dom_sf"/>
</dbReference>
<dbReference type="PROSITE" id="PS51782">
    <property type="entry name" value="LYSM"/>
    <property type="match status" value="1"/>
</dbReference>
<accession>A0A081BQ49</accession>
<dbReference type="Pfam" id="PF01476">
    <property type="entry name" value="LysM"/>
    <property type="match status" value="1"/>
</dbReference>
<sequence>MATYTVQRGDSLQAIAKKFYGDSSLYQQLAEYNGLKNANALDVGQKLNIPDRADLENGASAWHNYGDGKIWWRLTKQGVEIKGKGLIKEDKYTKRAADIWRKYEPMITTASKKYGVPIPAIIATISTESSGNPKAYRYEPLFYTRYIKDQKEWKESPYHDYPRRIAASYGLVQIMYTTAYNSAGFRGKPEDLYDPAANINAGAAYIASAYQVKQHGWDPPKIACAYNAGSVRATKANDWGMYHHPDHLERWIPAYNGAIEVTGAAGAIPETSVSVTPKPTTPSAPAPTPEKPTTPPASKPTSPPVVSANVTMRLLFSSAQGQAWKPMLVDMFKHNGAELGDPISFRIAAVKPFQNGYSFEIPNIAKGTYDLVLTDAASGSVMTDFAEVEIETNPTVIDVGSQRGMSRDIVSPDAPRATLRLRFPKTGQRWKPVIVDLISTQASQESEPLTVTSDVAPPEQQDAYLLDIPNVLFGSYAVDVTEADTLLLLQEIAGIEVNRPVVTLDLASGKIVQPEIPKNLWERLHAWWNTLWQV</sequence>
<dbReference type="Pfam" id="PF01464">
    <property type="entry name" value="SLT"/>
    <property type="match status" value="1"/>
</dbReference>
<dbReference type="STRING" id="1499966.U14_03766"/>
<dbReference type="EMBL" id="DF820458">
    <property type="protein sequence ID" value="GAK52515.1"/>
    <property type="molecule type" value="Genomic_DNA"/>
</dbReference>
<dbReference type="Gene3D" id="1.10.530.10">
    <property type="match status" value="1"/>
</dbReference>
<keyword evidence="4" id="KW-1185">Reference proteome</keyword>
<dbReference type="HOGENOM" id="CLU_509654_0_0_0"/>
<evidence type="ECO:0000259" key="2">
    <source>
        <dbReference type="PROSITE" id="PS51782"/>
    </source>
</evidence>
<dbReference type="InterPro" id="IPR023346">
    <property type="entry name" value="Lysozyme-like_dom_sf"/>
</dbReference>
<dbReference type="SUPFAM" id="SSF53955">
    <property type="entry name" value="Lysozyme-like"/>
    <property type="match status" value="1"/>
</dbReference>
<dbReference type="Proteomes" id="UP000030700">
    <property type="component" value="Unassembled WGS sequence"/>
</dbReference>
<dbReference type="AlphaFoldDB" id="A0A081BQ49"/>
<dbReference type="InterPro" id="IPR018392">
    <property type="entry name" value="LysM"/>
</dbReference>
<organism evidence="3">
    <name type="scientific">Candidatus Moduliflexus flocculans</name>
    <dbReference type="NCBI Taxonomy" id="1499966"/>
    <lineage>
        <taxon>Bacteria</taxon>
        <taxon>Candidatus Moduliflexota</taxon>
        <taxon>Candidatus Moduliflexia</taxon>
        <taxon>Candidatus Moduliflexales</taxon>
        <taxon>Candidatus Moduliflexaceae</taxon>
    </lineage>
</organism>